<evidence type="ECO:0000313" key="2">
    <source>
        <dbReference type="EMBL" id="AFK37586.1"/>
    </source>
</evidence>
<name>I3SBE4_LOTJA</name>
<accession>I3SBE4</accession>
<dbReference type="EMBL" id="BT137791">
    <property type="protein sequence ID" value="AFK37586.1"/>
    <property type="molecule type" value="mRNA"/>
</dbReference>
<keyword evidence="1" id="KW-0472">Membrane</keyword>
<dbReference type="AlphaFoldDB" id="I3SBE4"/>
<keyword evidence="1" id="KW-0812">Transmembrane</keyword>
<protein>
    <submittedName>
        <fullName evidence="2">Uncharacterized protein</fullName>
    </submittedName>
</protein>
<proteinExistence type="evidence at transcript level"/>
<evidence type="ECO:0000256" key="1">
    <source>
        <dbReference type="SAM" id="Phobius"/>
    </source>
</evidence>
<organism evidence="2">
    <name type="scientific">Lotus japonicus</name>
    <name type="common">Lotus corniculatus var. japonicus</name>
    <dbReference type="NCBI Taxonomy" id="34305"/>
    <lineage>
        <taxon>Eukaryota</taxon>
        <taxon>Viridiplantae</taxon>
        <taxon>Streptophyta</taxon>
        <taxon>Embryophyta</taxon>
        <taxon>Tracheophyta</taxon>
        <taxon>Spermatophyta</taxon>
        <taxon>Magnoliopsida</taxon>
        <taxon>eudicotyledons</taxon>
        <taxon>Gunneridae</taxon>
        <taxon>Pentapetalae</taxon>
        <taxon>rosids</taxon>
        <taxon>fabids</taxon>
        <taxon>Fabales</taxon>
        <taxon>Fabaceae</taxon>
        <taxon>Papilionoideae</taxon>
        <taxon>50 kb inversion clade</taxon>
        <taxon>NPAAA clade</taxon>
        <taxon>Hologalegina</taxon>
        <taxon>robinioid clade</taxon>
        <taxon>Loteae</taxon>
        <taxon>Lotus</taxon>
    </lineage>
</organism>
<reference evidence="2" key="1">
    <citation type="submission" date="2012-05" db="EMBL/GenBank/DDBJ databases">
        <authorList>
            <person name="Krishnakumar V."/>
            <person name="Cheung F."/>
            <person name="Xiao Y."/>
            <person name="Chan A."/>
            <person name="Moskal W.A."/>
            <person name="Town C.D."/>
        </authorList>
    </citation>
    <scope>NUCLEOTIDE SEQUENCE</scope>
</reference>
<keyword evidence="1" id="KW-1133">Transmembrane helix</keyword>
<feature type="transmembrane region" description="Helical" evidence="1">
    <location>
        <begin position="44"/>
        <end position="60"/>
    </location>
</feature>
<sequence>MLRPKKSMIRHKSQPRPVLSGQFTVMTVGSPSFSGGLIRTTSSCRIPIILLLLLLLLVLNF</sequence>